<evidence type="ECO:0000313" key="3">
    <source>
        <dbReference type="Proteomes" id="UP000007879"/>
    </source>
</evidence>
<feature type="transmembrane region" description="Helical" evidence="1">
    <location>
        <begin position="65"/>
        <end position="92"/>
    </location>
</feature>
<keyword evidence="1" id="KW-0812">Transmembrane</keyword>
<keyword evidence="1" id="KW-0472">Membrane</keyword>
<sequence length="182" mass="19916">MRVFPGDTTEGRIGGLDPNLNYLFSISTSFTVNGRIYEGERTQPISPGTPVMPTTTTSDEGSMTIVFIAVGAIVCILVLIVIIIIIVVVVVLKKRRGSNDFDINPKNTSTSKPEATVYYSTCKSNNNDAGYEEIGLERIEEATYSTVMKPKKPVIEEFPSDMTTEEGCQVLLKVKIKSIPTT</sequence>
<keyword evidence="1" id="KW-1133">Transmembrane helix</keyword>
<name>A0AAN0JEU8_AMPQE</name>
<dbReference type="KEGG" id="aqu:109584308"/>
<organism evidence="2 3">
    <name type="scientific">Amphimedon queenslandica</name>
    <name type="common">Sponge</name>
    <dbReference type="NCBI Taxonomy" id="400682"/>
    <lineage>
        <taxon>Eukaryota</taxon>
        <taxon>Metazoa</taxon>
        <taxon>Porifera</taxon>
        <taxon>Demospongiae</taxon>
        <taxon>Heteroscleromorpha</taxon>
        <taxon>Haplosclerida</taxon>
        <taxon>Niphatidae</taxon>
        <taxon>Amphimedon</taxon>
    </lineage>
</organism>
<dbReference type="RefSeq" id="XP_019855555.1">
    <property type="nucleotide sequence ID" value="XM_019999996.1"/>
</dbReference>
<dbReference type="GeneID" id="109584308"/>
<reference evidence="2" key="2">
    <citation type="submission" date="2024-06" db="UniProtKB">
        <authorList>
            <consortium name="EnsemblMetazoa"/>
        </authorList>
    </citation>
    <scope>IDENTIFICATION</scope>
</reference>
<dbReference type="Proteomes" id="UP000007879">
    <property type="component" value="Unassembled WGS sequence"/>
</dbReference>
<keyword evidence="3" id="KW-1185">Reference proteome</keyword>
<evidence type="ECO:0000313" key="2">
    <source>
        <dbReference type="EnsemblMetazoa" id="XP_019855555.1"/>
    </source>
</evidence>
<accession>A0AAN0JEU8</accession>
<dbReference type="AlphaFoldDB" id="A0AAN0JEU8"/>
<evidence type="ECO:0000256" key="1">
    <source>
        <dbReference type="SAM" id="Phobius"/>
    </source>
</evidence>
<dbReference type="EnsemblMetazoa" id="XM_019999996.1">
    <property type="protein sequence ID" value="XP_019855555.1"/>
    <property type="gene ID" value="LOC109584308"/>
</dbReference>
<reference evidence="3" key="1">
    <citation type="journal article" date="2010" name="Nature">
        <title>The Amphimedon queenslandica genome and the evolution of animal complexity.</title>
        <authorList>
            <person name="Srivastava M."/>
            <person name="Simakov O."/>
            <person name="Chapman J."/>
            <person name="Fahey B."/>
            <person name="Gauthier M.E."/>
            <person name="Mitros T."/>
            <person name="Richards G.S."/>
            <person name="Conaco C."/>
            <person name="Dacre M."/>
            <person name="Hellsten U."/>
            <person name="Larroux C."/>
            <person name="Putnam N.H."/>
            <person name="Stanke M."/>
            <person name="Adamska M."/>
            <person name="Darling A."/>
            <person name="Degnan S.M."/>
            <person name="Oakley T.H."/>
            <person name="Plachetzki D.C."/>
            <person name="Zhai Y."/>
            <person name="Adamski M."/>
            <person name="Calcino A."/>
            <person name="Cummins S.F."/>
            <person name="Goodstein D.M."/>
            <person name="Harris C."/>
            <person name="Jackson D.J."/>
            <person name="Leys S.P."/>
            <person name="Shu S."/>
            <person name="Woodcroft B.J."/>
            <person name="Vervoort M."/>
            <person name="Kosik K.S."/>
            <person name="Manning G."/>
            <person name="Degnan B.M."/>
            <person name="Rokhsar D.S."/>
        </authorList>
    </citation>
    <scope>NUCLEOTIDE SEQUENCE [LARGE SCALE GENOMIC DNA]</scope>
</reference>
<protein>
    <submittedName>
        <fullName evidence="2">Uncharacterized protein</fullName>
    </submittedName>
</protein>
<proteinExistence type="predicted"/>